<name>A0ABT2Z737_9RHOB</name>
<protein>
    <recommendedName>
        <fullName evidence="3">ABM domain-containing protein</fullName>
    </recommendedName>
</protein>
<organism evidence="1 2">
    <name type="scientific">Albidovulum sediminicola</name>
    <dbReference type="NCBI Taxonomy" id="2984331"/>
    <lineage>
        <taxon>Bacteria</taxon>
        <taxon>Pseudomonadati</taxon>
        <taxon>Pseudomonadota</taxon>
        <taxon>Alphaproteobacteria</taxon>
        <taxon>Rhodobacterales</taxon>
        <taxon>Paracoccaceae</taxon>
        <taxon>Albidovulum</taxon>
    </lineage>
</organism>
<keyword evidence="2" id="KW-1185">Reference proteome</keyword>
<sequence>MHIVINTLSIKPDADWATLARLFDGFCDGARPDHPGLVGAQIVQSGPEEAILIISFSDAETMASFSSTVAAPWFAEHVRPFLAGPANRKTGAVVAGFPR</sequence>
<gene>
    <name evidence="1" type="ORF">OE647_19315</name>
</gene>
<reference evidence="1 2" key="1">
    <citation type="submission" date="2022-10" db="EMBL/GenBank/DDBJ databases">
        <title>Defluviimonas sp. nov., isolated from ocean surface water.</title>
        <authorList>
            <person name="He W."/>
            <person name="Wang L."/>
            <person name="Zhang D.-F."/>
        </authorList>
    </citation>
    <scope>NUCLEOTIDE SEQUENCE [LARGE SCALE GENOMIC DNA]</scope>
    <source>
        <strain evidence="1 2">WL0075</strain>
    </source>
</reference>
<evidence type="ECO:0000313" key="2">
    <source>
        <dbReference type="Proteomes" id="UP001652503"/>
    </source>
</evidence>
<evidence type="ECO:0000313" key="1">
    <source>
        <dbReference type="EMBL" id="MCV2866860.1"/>
    </source>
</evidence>
<comment type="caution">
    <text evidence="1">The sequence shown here is derived from an EMBL/GenBank/DDBJ whole genome shotgun (WGS) entry which is preliminary data.</text>
</comment>
<dbReference type="Proteomes" id="UP001652503">
    <property type="component" value="Unassembled WGS sequence"/>
</dbReference>
<dbReference type="RefSeq" id="WP_263723410.1">
    <property type="nucleotide sequence ID" value="NZ_JAOWLA010000031.1"/>
</dbReference>
<evidence type="ECO:0008006" key="3">
    <source>
        <dbReference type="Google" id="ProtNLM"/>
    </source>
</evidence>
<proteinExistence type="predicted"/>
<accession>A0ABT2Z737</accession>
<dbReference type="EMBL" id="JAOWLA010000031">
    <property type="protein sequence ID" value="MCV2866860.1"/>
    <property type="molecule type" value="Genomic_DNA"/>
</dbReference>